<keyword evidence="2" id="KW-1185">Reference proteome</keyword>
<dbReference type="KEGG" id="vg:19526242"/>
<dbReference type="RefSeq" id="YP_009036691.1">
    <property type="nucleotide sequence ID" value="NC_024213.1"/>
</dbReference>
<dbReference type="EMBL" id="KJ489399">
    <property type="protein sequence ID" value="AHZ10260.1"/>
    <property type="molecule type" value="Genomic_DNA"/>
</dbReference>
<accession>A0A024B1E0</accession>
<sequence length="61" mass="7228">MSTLYPMSSIGCSREEAIMFCVQMNRVTQLGLPDNFEEYTDRGIIHLYNYFRAVKERMDKQ</sequence>
<dbReference type="Proteomes" id="UP000026900">
    <property type="component" value="Segment"/>
</dbReference>
<name>A0A024B1E0_9CAUD</name>
<protein>
    <submittedName>
        <fullName evidence="1">Uncharacterized protein</fullName>
    </submittedName>
</protein>
<proteinExistence type="predicted"/>
<dbReference type="GeneID" id="19526242"/>
<reference evidence="2" key="1">
    <citation type="submission" date="2014-09" db="EMBL/GenBank/DDBJ databases">
        <authorList>
            <person name="Sauder A.B."/>
            <person name="McKenzie Q.R."/>
            <person name="Temple L.M."/>
            <person name="Alexis B.K."/>
            <person name="Al-Atrache Z."/>
            <person name="Lewis L.O."/>
            <person name="Loesser-Casey K.E."/>
            <person name="Mitchell K.J."/>
        </authorList>
    </citation>
    <scope>NUCLEOTIDE SEQUENCE [LARGE SCALE GENOMIC DNA]</scope>
</reference>
<evidence type="ECO:0000313" key="1">
    <source>
        <dbReference type="EMBL" id="AHZ10260.1"/>
    </source>
</evidence>
<organism evidence="1 2">
    <name type="scientific">Bacillus phage Hakuna</name>
    <dbReference type="NCBI Taxonomy" id="1486659"/>
    <lineage>
        <taxon>Viruses</taxon>
        <taxon>Duplodnaviria</taxon>
        <taxon>Heunggongvirae</taxon>
        <taxon>Uroviricota</taxon>
        <taxon>Caudoviricetes</taxon>
        <taxon>Herelleviridae</taxon>
        <taxon>Bastillevirinae</taxon>
        <taxon>Wphvirus</taxon>
        <taxon>Wphvirus hakuna</taxon>
    </lineage>
</organism>
<evidence type="ECO:0000313" key="2">
    <source>
        <dbReference type="Proteomes" id="UP000026900"/>
    </source>
</evidence>